<name>A0A699Y6F1_HAELA</name>
<evidence type="ECO:0000313" key="2">
    <source>
        <dbReference type="Proteomes" id="UP000485058"/>
    </source>
</evidence>
<gene>
    <name evidence="1" type="ORF">HaLaN_00106</name>
</gene>
<evidence type="ECO:0000313" key="1">
    <source>
        <dbReference type="EMBL" id="GFH05613.1"/>
    </source>
</evidence>
<organism evidence="1 2">
    <name type="scientific">Haematococcus lacustris</name>
    <name type="common">Green alga</name>
    <name type="synonym">Haematococcus pluvialis</name>
    <dbReference type="NCBI Taxonomy" id="44745"/>
    <lineage>
        <taxon>Eukaryota</taxon>
        <taxon>Viridiplantae</taxon>
        <taxon>Chlorophyta</taxon>
        <taxon>core chlorophytes</taxon>
        <taxon>Chlorophyceae</taxon>
        <taxon>CS clade</taxon>
        <taxon>Chlamydomonadales</taxon>
        <taxon>Haematococcaceae</taxon>
        <taxon>Haematococcus</taxon>
    </lineage>
</organism>
<dbReference type="AlphaFoldDB" id="A0A699Y6F1"/>
<dbReference type="Proteomes" id="UP000485058">
    <property type="component" value="Unassembled WGS sequence"/>
</dbReference>
<proteinExistence type="predicted"/>
<protein>
    <submittedName>
        <fullName evidence="1">Uncharacterized protein</fullName>
    </submittedName>
</protein>
<accession>A0A699Y6F1</accession>
<comment type="caution">
    <text evidence="1">The sequence shown here is derived from an EMBL/GenBank/DDBJ whole genome shotgun (WGS) entry which is preliminary data.</text>
</comment>
<reference evidence="1 2" key="1">
    <citation type="submission" date="2020-02" db="EMBL/GenBank/DDBJ databases">
        <title>Draft genome sequence of Haematococcus lacustris strain NIES-144.</title>
        <authorList>
            <person name="Morimoto D."/>
            <person name="Nakagawa S."/>
            <person name="Yoshida T."/>
            <person name="Sawayama S."/>
        </authorList>
    </citation>
    <scope>NUCLEOTIDE SEQUENCE [LARGE SCALE GENOMIC DNA]</scope>
    <source>
        <strain evidence="1 2">NIES-144</strain>
    </source>
</reference>
<sequence length="233" mass="26175">MRYEVAKQRRLLGLGQGVVVDKAWLEREVNRVSLLRHAVDTSRQLEEAHVSWQLDYMVRQAADVTSEDKFRSGVVRRGRKLKSGLKDSETFAQVVHTDGVAASVMFTRPKPAEPPGELPRMGKELGAFNPLAGLGGDWLGCDSWKTNMATVAHEERYPFGVVKSVWHRSLTSAQYYRQGGITQHAKESKAWLADSLQRYRYAATVLANWPDMWAELSKPVVRRQAAHGGQVMG</sequence>
<keyword evidence="2" id="KW-1185">Reference proteome</keyword>
<dbReference type="EMBL" id="BLLF01000003">
    <property type="protein sequence ID" value="GFH05613.1"/>
    <property type="molecule type" value="Genomic_DNA"/>
</dbReference>